<dbReference type="AlphaFoldDB" id="A0A1U8Q624"/>
<dbReference type="PANTHER" id="PTHR31342:SF35">
    <property type="entry name" value="PROTEIN CHUP1, CHLOROPLASTIC-LIKE"/>
    <property type="match status" value="1"/>
</dbReference>
<dbReference type="OMA" id="WHKLALE"/>
<dbReference type="OrthoDB" id="1926437at2759"/>
<feature type="coiled-coil region" evidence="2">
    <location>
        <begin position="273"/>
        <end position="340"/>
    </location>
</feature>
<protein>
    <submittedName>
        <fullName evidence="7">Protein CHUP1, chloroplastic-like</fullName>
    </submittedName>
</protein>
<keyword evidence="5" id="KW-0732">Signal</keyword>
<proteinExistence type="predicted"/>
<reference evidence="7" key="1">
    <citation type="submission" date="2025-08" db="UniProtKB">
        <authorList>
            <consortium name="RefSeq"/>
        </authorList>
    </citation>
    <scope>IDENTIFICATION</scope>
</reference>
<keyword evidence="4" id="KW-0472">Membrane</keyword>
<gene>
    <name evidence="7" type="primary">LOC109115065</name>
</gene>
<dbReference type="InterPro" id="IPR040265">
    <property type="entry name" value="CHUP1/IPGA1-like"/>
</dbReference>
<feature type="signal peptide" evidence="5">
    <location>
        <begin position="1"/>
        <end position="17"/>
    </location>
</feature>
<keyword evidence="4" id="KW-1133">Transmembrane helix</keyword>
<evidence type="ECO:0000313" key="6">
    <source>
        <dbReference type="Proteomes" id="UP000189703"/>
    </source>
</evidence>
<evidence type="ECO:0000256" key="2">
    <source>
        <dbReference type="SAM" id="Coils"/>
    </source>
</evidence>
<name>A0A1U8Q624_NELNU</name>
<keyword evidence="1 2" id="KW-0175">Coiled coil</keyword>
<dbReference type="GO" id="GO:0072699">
    <property type="term" value="P:protein localization to cortical microtubule cytoskeleton"/>
    <property type="evidence" value="ECO:0000318"/>
    <property type="project" value="GO_Central"/>
</dbReference>
<dbReference type="GO" id="GO:0055028">
    <property type="term" value="C:cortical microtubule"/>
    <property type="evidence" value="ECO:0000318"/>
    <property type="project" value="GO_Central"/>
</dbReference>
<dbReference type="PANTHER" id="PTHR31342">
    <property type="entry name" value="PROTEIN CHUP1, CHLOROPLASTIC"/>
    <property type="match status" value="1"/>
</dbReference>
<sequence>MIVKLGFLLTASVAAYAIKKNNISSSKLPTTLTKFSGNVITSSEQGQEIEKEQYTDADSSCMREEMEKEKVERTSDVMNLKLSNPLVIENENIILPEFREQLPDEKYDAMNNSQATRDNPEFKVEMRNYMTETKLLQNIVKELEERKAKLEANLLKNYALKEQKLGIFELQGYLKIKASEVDMMNTTINSLQDERKRLQEGIAKGVLAKKQLERARNRIKGLQRQIEINAKQTMDGLLMLKQQVTSLQSGETTTRDAEIDARIKAVGVLELEVLELRRRNKELHLEKRDLAIKLVDIEARLTSLPNMTEGEVVAEVREEINNLMHVNDALSNQVEKLQKSRFSIVEELVYQQWINACLRKSLSSISREGVKETFSDYTRLNHKQSDVGVNRVSAQSSSSEGDEFDNVATDISASRRGCISKKPGVLQKKKRWRKNECDSEGMTETGRKKQLETPNPPRNRRVSFSGSLNSELESVQIQGVLEDKHPAYKDWHKLALEIENAIRKADKPRAEAEMAHDSLNFNSSSSSEAELEGEKNNETDEKCKDNHTEKHDQRTLELRPNNNKKAEAHVDLSVTLFLTLLLMLVLYYLLLVAGVF</sequence>
<dbReference type="GeneID" id="109115065"/>
<evidence type="ECO:0000313" key="7">
    <source>
        <dbReference type="RefSeq" id="XP_019054244.1"/>
    </source>
</evidence>
<feature type="compositionally biased region" description="Basic and acidic residues" evidence="3">
    <location>
        <begin position="532"/>
        <end position="557"/>
    </location>
</feature>
<evidence type="ECO:0000256" key="1">
    <source>
        <dbReference type="ARBA" id="ARBA00023054"/>
    </source>
</evidence>
<dbReference type="Proteomes" id="UP000189703">
    <property type="component" value="Unplaced"/>
</dbReference>
<dbReference type="InParanoid" id="A0A1U8Q624"/>
<feature type="region of interest" description="Disordered" evidence="3">
    <location>
        <begin position="507"/>
        <end position="561"/>
    </location>
</feature>
<feature type="transmembrane region" description="Helical" evidence="4">
    <location>
        <begin position="572"/>
        <end position="595"/>
    </location>
</feature>
<organism evidence="6 7">
    <name type="scientific">Nelumbo nucifera</name>
    <name type="common">Sacred lotus</name>
    <dbReference type="NCBI Taxonomy" id="4432"/>
    <lineage>
        <taxon>Eukaryota</taxon>
        <taxon>Viridiplantae</taxon>
        <taxon>Streptophyta</taxon>
        <taxon>Embryophyta</taxon>
        <taxon>Tracheophyta</taxon>
        <taxon>Spermatophyta</taxon>
        <taxon>Magnoliopsida</taxon>
        <taxon>Proteales</taxon>
        <taxon>Nelumbonaceae</taxon>
        <taxon>Nelumbo</taxon>
    </lineage>
</organism>
<feature type="region of interest" description="Disordered" evidence="3">
    <location>
        <begin position="429"/>
        <end position="467"/>
    </location>
</feature>
<feature type="coiled-coil region" evidence="2">
    <location>
        <begin position="126"/>
        <end position="232"/>
    </location>
</feature>
<feature type="chain" id="PRO_5010571628" evidence="5">
    <location>
        <begin position="18"/>
        <end position="596"/>
    </location>
</feature>
<accession>A0A1U8Q624</accession>
<evidence type="ECO:0000256" key="3">
    <source>
        <dbReference type="SAM" id="MobiDB-lite"/>
    </source>
</evidence>
<dbReference type="KEGG" id="nnu:109115065"/>
<keyword evidence="6" id="KW-1185">Reference proteome</keyword>
<evidence type="ECO:0000256" key="4">
    <source>
        <dbReference type="SAM" id="Phobius"/>
    </source>
</evidence>
<dbReference type="RefSeq" id="XP_019054244.1">
    <property type="nucleotide sequence ID" value="XM_019198699.1"/>
</dbReference>
<evidence type="ECO:0000256" key="5">
    <source>
        <dbReference type="SAM" id="SignalP"/>
    </source>
</evidence>
<feature type="compositionally biased region" description="Basic and acidic residues" evidence="3">
    <location>
        <begin position="507"/>
        <end position="516"/>
    </location>
</feature>
<keyword evidence="4" id="KW-0812">Transmembrane</keyword>